<feature type="transmembrane region" description="Helical" evidence="1">
    <location>
        <begin position="20"/>
        <end position="48"/>
    </location>
</feature>
<sequence length="181" mass="18331">MPGPGQMPPFGYGSLPTPPSVTSAVAIVALCLFWVPLVGLVLAVVGMVKTARGKARGRGLAITALVLSILVTAAAILGGAAIASKPSALDAGCRNGKSAVLDQSKKIDADSKRGDTNAVQGDVTTLVNDLAKAASESKRSDVRSTVTAVHDDYAALAAGNGDQGKLDADLHEMDHLCTIGK</sequence>
<gene>
    <name evidence="2" type="ORF">KGQ19_41520</name>
</gene>
<keyword evidence="1" id="KW-0472">Membrane</keyword>
<evidence type="ECO:0000313" key="3">
    <source>
        <dbReference type="Proteomes" id="UP000730482"/>
    </source>
</evidence>
<evidence type="ECO:0000256" key="1">
    <source>
        <dbReference type="SAM" id="Phobius"/>
    </source>
</evidence>
<organism evidence="2 3">
    <name type="scientific">Catenulispora pinistramenti</name>
    <dbReference type="NCBI Taxonomy" id="2705254"/>
    <lineage>
        <taxon>Bacteria</taxon>
        <taxon>Bacillati</taxon>
        <taxon>Actinomycetota</taxon>
        <taxon>Actinomycetes</taxon>
        <taxon>Catenulisporales</taxon>
        <taxon>Catenulisporaceae</taxon>
        <taxon>Catenulispora</taxon>
    </lineage>
</organism>
<accession>A0ABS5L560</accession>
<keyword evidence="1" id="KW-0812">Transmembrane</keyword>
<comment type="caution">
    <text evidence="2">The sequence shown here is derived from an EMBL/GenBank/DDBJ whole genome shotgun (WGS) entry which is preliminary data.</text>
</comment>
<feature type="transmembrane region" description="Helical" evidence="1">
    <location>
        <begin position="60"/>
        <end position="83"/>
    </location>
</feature>
<keyword evidence="3" id="KW-1185">Reference proteome</keyword>
<dbReference type="EMBL" id="JAAFYZ010000248">
    <property type="protein sequence ID" value="MBS2553354.1"/>
    <property type="molecule type" value="Genomic_DNA"/>
</dbReference>
<proteinExistence type="predicted"/>
<dbReference type="RefSeq" id="WP_212019809.1">
    <property type="nucleotide sequence ID" value="NZ_JAAFYZ010000248.1"/>
</dbReference>
<keyword evidence="1" id="KW-1133">Transmembrane helix</keyword>
<dbReference type="Proteomes" id="UP000730482">
    <property type="component" value="Unassembled WGS sequence"/>
</dbReference>
<evidence type="ECO:0000313" key="2">
    <source>
        <dbReference type="EMBL" id="MBS2553354.1"/>
    </source>
</evidence>
<name>A0ABS5L560_9ACTN</name>
<reference evidence="2 3" key="1">
    <citation type="submission" date="2020-02" db="EMBL/GenBank/DDBJ databases">
        <title>Acidophilic actinobacteria isolated from forest soil.</title>
        <authorList>
            <person name="Golinska P."/>
        </authorList>
    </citation>
    <scope>NUCLEOTIDE SEQUENCE [LARGE SCALE GENOMIC DNA]</scope>
    <source>
        <strain evidence="2 3">NL8</strain>
    </source>
</reference>
<protein>
    <submittedName>
        <fullName evidence="2">DUF4190 domain-containing protein</fullName>
    </submittedName>
</protein>